<dbReference type="AlphaFoldDB" id="A0A9W8BAI9"/>
<dbReference type="Proteomes" id="UP001151582">
    <property type="component" value="Unassembled WGS sequence"/>
</dbReference>
<sequence>MVPSTRAVGGHDEGPRYLYPPPTARSDLVYSARFIPHLDYKEALDFLIEFVHNKSREANEKCEIIGLADEVVKDEMKTFNFVWLACSKSFLPEIDRLNFVASIAVPPFIPVRLPNNQ</sequence>
<reference evidence="1" key="1">
    <citation type="submission" date="2022-07" db="EMBL/GenBank/DDBJ databases">
        <title>Phylogenomic reconstructions and comparative analyses of Kickxellomycotina fungi.</title>
        <authorList>
            <person name="Reynolds N.K."/>
            <person name="Stajich J.E."/>
            <person name="Barry K."/>
            <person name="Grigoriev I.V."/>
            <person name="Crous P."/>
            <person name="Smith M.E."/>
        </authorList>
    </citation>
    <scope>NUCLEOTIDE SEQUENCE</scope>
    <source>
        <strain evidence="1">RSA 567</strain>
    </source>
</reference>
<name>A0A9W8BAI9_9FUNG</name>
<proteinExistence type="predicted"/>
<evidence type="ECO:0000313" key="2">
    <source>
        <dbReference type="Proteomes" id="UP001151582"/>
    </source>
</evidence>
<dbReference type="EMBL" id="JANBQB010000008">
    <property type="protein sequence ID" value="KAJ1984904.1"/>
    <property type="molecule type" value="Genomic_DNA"/>
</dbReference>
<organism evidence="1 2">
    <name type="scientific">Dimargaris verticillata</name>
    <dbReference type="NCBI Taxonomy" id="2761393"/>
    <lineage>
        <taxon>Eukaryota</taxon>
        <taxon>Fungi</taxon>
        <taxon>Fungi incertae sedis</taxon>
        <taxon>Zoopagomycota</taxon>
        <taxon>Kickxellomycotina</taxon>
        <taxon>Dimargaritomycetes</taxon>
        <taxon>Dimargaritales</taxon>
        <taxon>Dimargaritaceae</taxon>
        <taxon>Dimargaris</taxon>
    </lineage>
</organism>
<accession>A0A9W8BAI9</accession>
<protein>
    <submittedName>
        <fullName evidence="1">Uncharacterized protein</fullName>
    </submittedName>
</protein>
<keyword evidence="2" id="KW-1185">Reference proteome</keyword>
<gene>
    <name evidence="1" type="ORF">H4R34_000355</name>
</gene>
<evidence type="ECO:0000313" key="1">
    <source>
        <dbReference type="EMBL" id="KAJ1984904.1"/>
    </source>
</evidence>
<comment type="caution">
    <text evidence="1">The sequence shown here is derived from an EMBL/GenBank/DDBJ whole genome shotgun (WGS) entry which is preliminary data.</text>
</comment>